<dbReference type="AlphaFoldDB" id="A0A2G5EAH4"/>
<evidence type="ECO:0000256" key="3">
    <source>
        <dbReference type="SAM" id="Phobius"/>
    </source>
</evidence>
<sequence>MATKPLVSYATFFALLLFCFILTTSEIRMVEAVCKKRSTTWSGVCIKTESCDRQCKNWEGAKHGACHVQGFGRACFCYFDHC</sequence>
<keyword evidence="2" id="KW-1015">Disulfide bond</keyword>
<dbReference type="InterPro" id="IPR003614">
    <property type="entry name" value="Knottins"/>
</dbReference>
<evidence type="ECO:0000256" key="1">
    <source>
        <dbReference type="ARBA" id="ARBA00022729"/>
    </source>
</evidence>
<dbReference type="PANTHER" id="PTHR33147:SF46">
    <property type="entry name" value="DEFENSIN-LIKE PROTEIN 19"/>
    <property type="match status" value="1"/>
</dbReference>
<keyword evidence="3" id="KW-0812">Transmembrane</keyword>
<dbReference type="GO" id="GO:0006952">
    <property type="term" value="P:defense response"/>
    <property type="evidence" value="ECO:0007669"/>
    <property type="project" value="InterPro"/>
</dbReference>
<evidence type="ECO:0000259" key="4">
    <source>
        <dbReference type="SMART" id="SM00505"/>
    </source>
</evidence>
<keyword evidence="1" id="KW-0732">Signal</keyword>
<evidence type="ECO:0000313" key="5">
    <source>
        <dbReference type="EMBL" id="PIA52742.1"/>
    </source>
</evidence>
<dbReference type="PANTHER" id="PTHR33147">
    <property type="entry name" value="DEFENSIN-LIKE PROTEIN 1"/>
    <property type="match status" value="1"/>
</dbReference>
<gene>
    <name evidence="5" type="ORF">AQUCO_01000542v1</name>
</gene>
<dbReference type="InParanoid" id="A0A2G5EAH4"/>
<feature type="domain" description="Knottins-like" evidence="4">
    <location>
        <begin position="33"/>
        <end position="82"/>
    </location>
</feature>
<evidence type="ECO:0000313" key="6">
    <source>
        <dbReference type="Proteomes" id="UP000230069"/>
    </source>
</evidence>
<protein>
    <recommendedName>
        <fullName evidence="4">Knottins-like domain-containing protein</fullName>
    </recommendedName>
</protein>
<keyword evidence="3" id="KW-1133">Transmembrane helix</keyword>
<dbReference type="Gene3D" id="3.30.30.10">
    <property type="entry name" value="Knottin, scorpion toxin-like"/>
    <property type="match status" value="1"/>
</dbReference>
<dbReference type="CDD" id="cd00107">
    <property type="entry name" value="Knot1"/>
    <property type="match status" value="1"/>
</dbReference>
<dbReference type="EMBL" id="KZ305027">
    <property type="protein sequence ID" value="PIA52742.1"/>
    <property type="molecule type" value="Genomic_DNA"/>
</dbReference>
<name>A0A2G5EAH4_AQUCA</name>
<dbReference type="Proteomes" id="UP000230069">
    <property type="component" value="Unassembled WGS sequence"/>
</dbReference>
<keyword evidence="3" id="KW-0472">Membrane</keyword>
<dbReference type="OrthoDB" id="1851987at2759"/>
<dbReference type="SUPFAM" id="SSF57095">
    <property type="entry name" value="Scorpion toxin-like"/>
    <property type="match status" value="1"/>
</dbReference>
<dbReference type="InterPro" id="IPR036574">
    <property type="entry name" value="Scorpion_toxin-like_sf"/>
</dbReference>
<dbReference type="SMART" id="SM00505">
    <property type="entry name" value="Knot1"/>
    <property type="match status" value="1"/>
</dbReference>
<feature type="transmembrane region" description="Helical" evidence="3">
    <location>
        <begin position="6"/>
        <end position="27"/>
    </location>
</feature>
<dbReference type="Pfam" id="PF00304">
    <property type="entry name" value="Gamma-thionin"/>
    <property type="match status" value="1"/>
</dbReference>
<dbReference type="PROSITE" id="PS00940">
    <property type="entry name" value="GAMMA_THIONIN"/>
    <property type="match status" value="1"/>
</dbReference>
<reference evidence="5 6" key="1">
    <citation type="submission" date="2017-09" db="EMBL/GenBank/DDBJ databases">
        <title>WGS assembly of Aquilegia coerulea Goldsmith.</title>
        <authorList>
            <person name="Hodges S."/>
            <person name="Kramer E."/>
            <person name="Nordborg M."/>
            <person name="Tomkins J."/>
            <person name="Borevitz J."/>
            <person name="Derieg N."/>
            <person name="Yan J."/>
            <person name="Mihaltcheva S."/>
            <person name="Hayes R.D."/>
            <person name="Rokhsar D."/>
        </authorList>
    </citation>
    <scope>NUCLEOTIDE SEQUENCE [LARGE SCALE GENOMIC DNA]</scope>
    <source>
        <strain evidence="6">cv. Goldsmith</strain>
    </source>
</reference>
<accession>A0A2G5EAH4</accession>
<proteinExistence type="predicted"/>
<organism evidence="5 6">
    <name type="scientific">Aquilegia coerulea</name>
    <name type="common">Rocky mountain columbine</name>
    <dbReference type="NCBI Taxonomy" id="218851"/>
    <lineage>
        <taxon>Eukaryota</taxon>
        <taxon>Viridiplantae</taxon>
        <taxon>Streptophyta</taxon>
        <taxon>Embryophyta</taxon>
        <taxon>Tracheophyta</taxon>
        <taxon>Spermatophyta</taxon>
        <taxon>Magnoliopsida</taxon>
        <taxon>Ranunculales</taxon>
        <taxon>Ranunculaceae</taxon>
        <taxon>Thalictroideae</taxon>
        <taxon>Aquilegia</taxon>
    </lineage>
</organism>
<evidence type="ECO:0000256" key="2">
    <source>
        <dbReference type="ARBA" id="ARBA00023157"/>
    </source>
</evidence>
<keyword evidence="6" id="KW-1185">Reference proteome</keyword>
<dbReference type="InterPro" id="IPR008176">
    <property type="entry name" value="Defensin_plant"/>
</dbReference>